<dbReference type="EMBL" id="RJVU01060737">
    <property type="protein sequence ID" value="ROJ44623.1"/>
    <property type="molecule type" value="Genomic_DNA"/>
</dbReference>
<comment type="caution">
    <text evidence="1">The sequence shown here is derived from an EMBL/GenBank/DDBJ whole genome shotgun (WGS) entry which is preliminary data.</text>
</comment>
<keyword evidence="2" id="KW-1185">Reference proteome</keyword>
<name>A0A3N0XUK6_ANAGA</name>
<organism evidence="1 2">
    <name type="scientific">Anabarilius grahami</name>
    <name type="common">Kanglang fish</name>
    <name type="synonym">Barilius grahami</name>
    <dbReference type="NCBI Taxonomy" id="495550"/>
    <lineage>
        <taxon>Eukaryota</taxon>
        <taxon>Metazoa</taxon>
        <taxon>Chordata</taxon>
        <taxon>Craniata</taxon>
        <taxon>Vertebrata</taxon>
        <taxon>Euteleostomi</taxon>
        <taxon>Actinopterygii</taxon>
        <taxon>Neopterygii</taxon>
        <taxon>Teleostei</taxon>
        <taxon>Ostariophysi</taxon>
        <taxon>Cypriniformes</taxon>
        <taxon>Xenocyprididae</taxon>
        <taxon>Xenocypridinae</taxon>
        <taxon>Xenocypridinae incertae sedis</taxon>
        <taxon>Anabarilius</taxon>
    </lineage>
</organism>
<sequence>MRTVGVQDSGRSAVLCSNSRGGCYCSEMQHGFRPSREAAWKTVSSLIIHLSCCIKHITCLCYQYLWSKHLCHANTPCVHYPTEIFFNQCNTLETVKALSS</sequence>
<dbReference type="AlphaFoldDB" id="A0A3N0XUK6"/>
<evidence type="ECO:0000313" key="2">
    <source>
        <dbReference type="Proteomes" id="UP000281406"/>
    </source>
</evidence>
<evidence type="ECO:0000313" key="1">
    <source>
        <dbReference type="EMBL" id="ROJ44623.1"/>
    </source>
</evidence>
<accession>A0A3N0XUK6</accession>
<proteinExistence type="predicted"/>
<protein>
    <submittedName>
        <fullName evidence="1">Uncharacterized protein</fullName>
    </submittedName>
</protein>
<gene>
    <name evidence="1" type="ORF">DPX16_4941</name>
</gene>
<reference evidence="1 2" key="1">
    <citation type="submission" date="2018-10" db="EMBL/GenBank/DDBJ databases">
        <title>Genome assembly for a Yunnan-Guizhou Plateau 3E fish, Anabarilius grahami (Regan), and its evolutionary and genetic applications.</title>
        <authorList>
            <person name="Jiang W."/>
        </authorList>
    </citation>
    <scope>NUCLEOTIDE SEQUENCE [LARGE SCALE GENOMIC DNA]</scope>
    <source>
        <strain evidence="1">AG-KIZ</strain>
        <tissue evidence="1">Muscle</tissue>
    </source>
</reference>
<dbReference type="Proteomes" id="UP000281406">
    <property type="component" value="Unassembled WGS sequence"/>
</dbReference>